<dbReference type="PROSITE" id="PS50005">
    <property type="entry name" value="TPR"/>
    <property type="match status" value="1"/>
</dbReference>
<reference evidence="4 5" key="1">
    <citation type="submission" date="2021-12" db="EMBL/GenBank/DDBJ databases">
        <title>Genome sequencing of bacteria with rrn-lacking chromosome and rrn-plasmid.</title>
        <authorList>
            <person name="Anda M."/>
            <person name="Iwasaki W."/>
        </authorList>
    </citation>
    <scope>NUCLEOTIDE SEQUENCE [LARGE SCALE GENOMIC DNA]</scope>
    <source>
        <strain evidence="4 5">DSM 100852</strain>
    </source>
</reference>
<keyword evidence="1" id="KW-0677">Repeat</keyword>
<dbReference type="InterPro" id="IPR051012">
    <property type="entry name" value="CellSynth/LPSAsmb/PSIAsmb"/>
</dbReference>
<sequence>MKRSHVILGLAVLAVVGILYATPNYVGKKKDQDGKAGMAQGRGVKTGDIADLPVDHDSMLTESQVEDAIRLTKAFESSRNSTEKLKFADSLYGLYLSVNRPDSAAKYAVLSVTPGSEDLGKLKAGDAYYQAFSLATNDERKVAYAEKARGVFEAFLATHPDSLGVKARMAMTYAVSAAPMKAAVALKEVLAQDPNHREALYNLGVLSIQSAQFAKGVERFGKLVELDPTDLQARYYLGVCYFESGKKDEAKKEFEMVKRLSDDPVAHQAADEYLNLI</sequence>
<evidence type="ECO:0000313" key="4">
    <source>
        <dbReference type="EMBL" id="BDD07750.1"/>
    </source>
</evidence>
<evidence type="ECO:0000256" key="3">
    <source>
        <dbReference type="PROSITE-ProRule" id="PRU00339"/>
    </source>
</evidence>
<dbReference type="Pfam" id="PF14559">
    <property type="entry name" value="TPR_19"/>
    <property type="match status" value="1"/>
</dbReference>
<protein>
    <recommendedName>
        <fullName evidence="6">Tetratricopeptide repeat protein</fullName>
    </recommendedName>
</protein>
<dbReference type="EMBL" id="AP025314">
    <property type="protein sequence ID" value="BDD07750.1"/>
    <property type="molecule type" value="Genomic_DNA"/>
</dbReference>
<evidence type="ECO:0000256" key="1">
    <source>
        <dbReference type="ARBA" id="ARBA00022737"/>
    </source>
</evidence>
<dbReference type="RefSeq" id="WP_338393058.1">
    <property type="nucleotide sequence ID" value="NZ_AP025314.1"/>
</dbReference>
<gene>
    <name evidence="4" type="ORF">FUAX_01820</name>
</gene>
<organism evidence="4 5">
    <name type="scientific">Fulvitalea axinellae</name>
    <dbReference type="NCBI Taxonomy" id="1182444"/>
    <lineage>
        <taxon>Bacteria</taxon>
        <taxon>Pseudomonadati</taxon>
        <taxon>Bacteroidota</taxon>
        <taxon>Cytophagia</taxon>
        <taxon>Cytophagales</taxon>
        <taxon>Persicobacteraceae</taxon>
        <taxon>Fulvitalea</taxon>
    </lineage>
</organism>
<dbReference type="InterPro" id="IPR011990">
    <property type="entry name" value="TPR-like_helical_dom_sf"/>
</dbReference>
<name>A0AAU9DA48_9BACT</name>
<dbReference type="PANTHER" id="PTHR45586:SF1">
    <property type="entry name" value="LIPOPOLYSACCHARIDE ASSEMBLY PROTEIN B"/>
    <property type="match status" value="1"/>
</dbReference>
<dbReference type="SUPFAM" id="SSF48452">
    <property type="entry name" value="TPR-like"/>
    <property type="match status" value="1"/>
</dbReference>
<evidence type="ECO:0000313" key="5">
    <source>
        <dbReference type="Proteomes" id="UP001348817"/>
    </source>
</evidence>
<dbReference type="KEGG" id="fax:FUAX_01820"/>
<keyword evidence="2 3" id="KW-0802">TPR repeat</keyword>
<keyword evidence="5" id="KW-1185">Reference proteome</keyword>
<dbReference type="PANTHER" id="PTHR45586">
    <property type="entry name" value="TPR REPEAT-CONTAINING PROTEIN PA4667"/>
    <property type="match status" value="1"/>
</dbReference>
<evidence type="ECO:0000256" key="2">
    <source>
        <dbReference type="ARBA" id="ARBA00022803"/>
    </source>
</evidence>
<dbReference type="InterPro" id="IPR019734">
    <property type="entry name" value="TPR_rpt"/>
</dbReference>
<dbReference type="AlphaFoldDB" id="A0AAU9DA48"/>
<dbReference type="Proteomes" id="UP001348817">
    <property type="component" value="Chromosome"/>
</dbReference>
<accession>A0AAU9DA48</accession>
<dbReference type="Gene3D" id="1.25.40.10">
    <property type="entry name" value="Tetratricopeptide repeat domain"/>
    <property type="match status" value="1"/>
</dbReference>
<feature type="repeat" description="TPR" evidence="3">
    <location>
        <begin position="197"/>
        <end position="230"/>
    </location>
</feature>
<dbReference type="SMART" id="SM00028">
    <property type="entry name" value="TPR"/>
    <property type="match status" value="3"/>
</dbReference>
<evidence type="ECO:0008006" key="6">
    <source>
        <dbReference type="Google" id="ProtNLM"/>
    </source>
</evidence>
<proteinExistence type="predicted"/>